<comment type="cofactor">
    <cofactor evidence="15">
        <name>Cu cation</name>
        <dbReference type="ChEBI" id="CHEBI:23378"/>
    </cofactor>
    <text evidence="15">Binds a copper A center.</text>
</comment>
<reference evidence="19 20" key="1">
    <citation type="submission" date="2015-11" db="EMBL/GenBank/DDBJ databases">
        <title>Draft Genome Sequence of the Strain BR 10423 (Rhizobium sp.) isolated from nodules of Mimosa pudica.</title>
        <authorList>
            <person name="Barauna A.C."/>
            <person name="Zilli J.E."/>
            <person name="Simoes-Araujo J.L."/>
            <person name="Reis V.M."/>
            <person name="James E.K."/>
            <person name="Reis F.B.Jr."/>
            <person name="Rouws L.F."/>
            <person name="Passos S.R."/>
            <person name="Gois S.R."/>
        </authorList>
    </citation>
    <scope>NUCLEOTIDE SEQUENCE [LARGE SCALE GENOMIC DNA]</scope>
    <source>
        <strain evidence="19 20">BR10423</strain>
    </source>
</reference>
<dbReference type="Proteomes" id="UP000068164">
    <property type="component" value="Unassembled WGS sequence"/>
</dbReference>
<protein>
    <recommendedName>
        <fullName evidence="15">Cytochrome c oxidase subunit 2</fullName>
        <ecNumber evidence="15">7.1.1.9</ecNumber>
    </recommendedName>
</protein>
<gene>
    <name evidence="19" type="ORF">AS026_04400</name>
</gene>
<dbReference type="SUPFAM" id="SSF81464">
    <property type="entry name" value="Cytochrome c oxidase subunit II-like, transmembrane region"/>
    <property type="match status" value="1"/>
</dbReference>
<evidence type="ECO:0000256" key="5">
    <source>
        <dbReference type="ARBA" id="ARBA00022692"/>
    </source>
</evidence>
<dbReference type="InterPro" id="IPR011759">
    <property type="entry name" value="Cyt_c_oxidase_su2_TM_dom"/>
</dbReference>
<evidence type="ECO:0000256" key="11">
    <source>
        <dbReference type="ARBA" id="ARBA00023136"/>
    </source>
</evidence>
<evidence type="ECO:0000256" key="2">
    <source>
        <dbReference type="ARBA" id="ARBA00007866"/>
    </source>
</evidence>
<keyword evidence="4 14" id="KW-0679">Respiratory chain</keyword>
<evidence type="ECO:0000256" key="7">
    <source>
        <dbReference type="ARBA" id="ARBA00022967"/>
    </source>
</evidence>
<feature type="transmembrane region" description="Helical" evidence="16">
    <location>
        <begin position="69"/>
        <end position="90"/>
    </location>
</feature>
<name>A0A120FLT0_9HYPH</name>
<dbReference type="InterPro" id="IPR034210">
    <property type="entry name" value="CcO_II_C"/>
</dbReference>
<comment type="catalytic activity">
    <reaction evidence="13 15">
        <text>4 Fe(II)-[cytochrome c] + O2 + 8 H(+)(in) = 4 Fe(III)-[cytochrome c] + 2 H2O + 4 H(+)(out)</text>
        <dbReference type="Rhea" id="RHEA:11436"/>
        <dbReference type="Rhea" id="RHEA-COMP:10350"/>
        <dbReference type="Rhea" id="RHEA-COMP:14399"/>
        <dbReference type="ChEBI" id="CHEBI:15377"/>
        <dbReference type="ChEBI" id="CHEBI:15378"/>
        <dbReference type="ChEBI" id="CHEBI:15379"/>
        <dbReference type="ChEBI" id="CHEBI:29033"/>
        <dbReference type="ChEBI" id="CHEBI:29034"/>
        <dbReference type="EC" id="7.1.1.9"/>
    </reaction>
</comment>
<keyword evidence="8 14" id="KW-0249">Electron transport</keyword>
<dbReference type="GO" id="GO:0005507">
    <property type="term" value="F:copper ion binding"/>
    <property type="evidence" value="ECO:0007669"/>
    <property type="project" value="InterPro"/>
</dbReference>
<evidence type="ECO:0000256" key="9">
    <source>
        <dbReference type="ARBA" id="ARBA00022989"/>
    </source>
</evidence>
<evidence type="ECO:0000256" key="13">
    <source>
        <dbReference type="ARBA" id="ARBA00047816"/>
    </source>
</evidence>
<evidence type="ECO:0000256" key="15">
    <source>
        <dbReference type="RuleBase" id="RU004024"/>
    </source>
</evidence>
<dbReference type="PANTHER" id="PTHR22888">
    <property type="entry name" value="CYTOCHROME C OXIDASE, SUBUNIT II"/>
    <property type="match status" value="1"/>
</dbReference>
<dbReference type="GO" id="GO:0042773">
    <property type="term" value="P:ATP synthesis coupled electron transport"/>
    <property type="evidence" value="ECO:0007669"/>
    <property type="project" value="TreeGrafter"/>
</dbReference>
<accession>A0A120FLT0</accession>
<keyword evidence="10 15" id="KW-0186">Copper</keyword>
<dbReference type="PRINTS" id="PR01166">
    <property type="entry name" value="CYCOXIDASEII"/>
</dbReference>
<evidence type="ECO:0000313" key="20">
    <source>
        <dbReference type="Proteomes" id="UP000068164"/>
    </source>
</evidence>
<dbReference type="InterPro" id="IPR002429">
    <property type="entry name" value="CcO_II-like_C"/>
</dbReference>
<evidence type="ECO:0000256" key="8">
    <source>
        <dbReference type="ARBA" id="ARBA00022982"/>
    </source>
</evidence>
<evidence type="ECO:0000313" key="19">
    <source>
        <dbReference type="EMBL" id="KWV52732.1"/>
    </source>
</evidence>
<dbReference type="Pfam" id="PF00116">
    <property type="entry name" value="COX2"/>
    <property type="match status" value="1"/>
</dbReference>
<dbReference type="EC" id="7.1.1.9" evidence="15"/>
<evidence type="ECO:0000256" key="16">
    <source>
        <dbReference type="SAM" id="Phobius"/>
    </source>
</evidence>
<dbReference type="InterPro" id="IPR036257">
    <property type="entry name" value="Cyt_c_oxidase_su2_TM_sf"/>
</dbReference>
<keyword evidence="7" id="KW-1278">Translocase</keyword>
<keyword evidence="5 14" id="KW-0812">Transmembrane</keyword>
<dbReference type="InterPro" id="IPR045187">
    <property type="entry name" value="CcO_II"/>
</dbReference>
<evidence type="ECO:0000256" key="6">
    <source>
        <dbReference type="ARBA" id="ARBA00022723"/>
    </source>
</evidence>
<keyword evidence="3 14" id="KW-0813">Transport</keyword>
<keyword evidence="11 16" id="KW-0472">Membrane</keyword>
<dbReference type="PROSITE" id="PS00078">
    <property type="entry name" value="COX2"/>
    <property type="match status" value="1"/>
</dbReference>
<dbReference type="CDD" id="cd13912">
    <property type="entry name" value="CcO_II_C"/>
    <property type="match status" value="1"/>
</dbReference>
<dbReference type="Gene3D" id="2.60.40.420">
    <property type="entry name" value="Cupredoxins - blue copper proteins"/>
    <property type="match status" value="1"/>
</dbReference>
<dbReference type="PROSITE" id="PS50999">
    <property type="entry name" value="COX2_TM"/>
    <property type="match status" value="1"/>
</dbReference>
<keyword evidence="9 16" id="KW-1133">Transmembrane helix</keyword>
<proteinExistence type="inferred from homology"/>
<evidence type="ECO:0000259" key="17">
    <source>
        <dbReference type="PROSITE" id="PS50857"/>
    </source>
</evidence>
<feature type="domain" description="Cytochrome oxidase subunit II transmembrane region profile" evidence="18">
    <location>
        <begin position="44"/>
        <end position="139"/>
    </location>
</feature>
<evidence type="ECO:0000256" key="12">
    <source>
        <dbReference type="ARBA" id="ARBA00024688"/>
    </source>
</evidence>
<dbReference type="GO" id="GO:0016491">
    <property type="term" value="F:oxidoreductase activity"/>
    <property type="evidence" value="ECO:0007669"/>
    <property type="project" value="InterPro"/>
</dbReference>
<dbReference type="Pfam" id="PF02790">
    <property type="entry name" value="COX2_TM"/>
    <property type="match status" value="1"/>
</dbReference>
<dbReference type="InterPro" id="IPR001505">
    <property type="entry name" value="Copper_CuA"/>
</dbReference>
<evidence type="ECO:0000256" key="14">
    <source>
        <dbReference type="RuleBase" id="RU000456"/>
    </source>
</evidence>
<comment type="subcellular location">
    <subcellularLocation>
        <location evidence="14">Cell membrane</location>
        <topology evidence="14">Multi-pass membrane protein</topology>
    </subcellularLocation>
    <subcellularLocation>
        <location evidence="1">Membrane</location>
        <topology evidence="1">Multi-pass membrane protein</topology>
    </subcellularLocation>
</comment>
<keyword evidence="20" id="KW-1185">Reference proteome</keyword>
<dbReference type="NCBIfam" id="TIGR02866">
    <property type="entry name" value="CoxB"/>
    <property type="match status" value="1"/>
</dbReference>
<sequence>MARILCAILHGPALEGDIKVIKKASAALTALVCLLFASGSYADQPQPWQATLQPAATPIMRDIHWFEQYTLWFIVPITLFVLVLLIVVCLKFRSGANPVPSKTSHNTLIEVAWTVGPVLVLLFLAVPSFNLLTAQLTLPENPDVTIKATATQWQWNYEYEGSGETPVAFDSYLLKDQDRAAAGKEDKSRYPRLLAVDNELVLPVNKTVRVLVTAAPTDVIHAFAMPSFGVKIDAVPGRLNETWFRAEREGLFYGQCSELCGKDHAFMPIAIHVVSEDKYKQWLAGAATDLPGAYKTLMAATDGPAKTVDVAENVAQ</sequence>
<dbReference type="PANTHER" id="PTHR22888:SF9">
    <property type="entry name" value="CYTOCHROME C OXIDASE SUBUNIT 2"/>
    <property type="match status" value="1"/>
</dbReference>
<keyword evidence="6 15" id="KW-0479">Metal-binding</keyword>
<dbReference type="GO" id="GO:0004129">
    <property type="term" value="F:cytochrome-c oxidase activity"/>
    <property type="evidence" value="ECO:0007669"/>
    <property type="project" value="UniProtKB-EC"/>
</dbReference>
<dbReference type="Gene3D" id="1.10.287.90">
    <property type="match status" value="1"/>
</dbReference>
<dbReference type="AlphaFoldDB" id="A0A120FLT0"/>
<feature type="transmembrane region" description="Helical" evidence="16">
    <location>
        <begin position="111"/>
        <end position="132"/>
    </location>
</feature>
<evidence type="ECO:0000256" key="4">
    <source>
        <dbReference type="ARBA" id="ARBA00022660"/>
    </source>
</evidence>
<comment type="caution">
    <text evidence="19">The sequence shown here is derived from an EMBL/GenBank/DDBJ whole genome shotgun (WGS) entry which is preliminary data.</text>
</comment>
<evidence type="ECO:0000256" key="1">
    <source>
        <dbReference type="ARBA" id="ARBA00004141"/>
    </source>
</evidence>
<feature type="domain" description="Cytochrome oxidase subunit II copper A binding" evidence="17">
    <location>
        <begin position="141"/>
        <end position="285"/>
    </location>
</feature>
<evidence type="ECO:0000256" key="10">
    <source>
        <dbReference type="ARBA" id="ARBA00023008"/>
    </source>
</evidence>
<dbReference type="PROSITE" id="PS50857">
    <property type="entry name" value="COX2_CUA"/>
    <property type="match status" value="1"/>
</dbReference>
<dbReference type="InterPro" id="IPR008972">
    <property type="entry name" value="Cupredoxin"/>
</dbReference>
<evidence type="ECO:0000256" key="3">
    <source>
        <dbReference type="ARBA" id="ARBA00022448"/>
    </source>
</evidence>
<dbReference type="EMBL" id="LNCD01000070">
    <property type="protein sequence ID" value="KWV52732.1"/>
    <property type="molecule type" value="Genomic_DNA"/>
</dbReference>
<dbReference type="GO" id="GO:0005886">
    <property type="term" value="C:plasma membrane"/>
    <property type="evidence" value="ECO:0007669"/>
    <property type="project" value="UniProtKB-SubCell"/>
</dbReference>
<comment type="function">
    <text evidence="12 15">Subunits I and II form the functional core of the enzyme complex. Electrons originating in cytochrome c are transferred via heme a and Cu(A) to the binuclear center formed by heme a3 and Cu(B).</text>
</comment>
<dbReference type="OrthoDB" id="9781261at2"/>
<organism evidence="19 20">
    <name type="scientific">Rhizobium altiplani</name>
    <dbReference type="NCBI Taxonomy" id="1864509"/>
    <lineage>
        <taxon>Bacteria</taxon>
        <taxon>Pseudomonadati</taxon>
        <taxon>Pseudomonadota</taxon>
        <taxon>Alphaproteobacteria</taxon>
        <taxon>Hyphomicrobiales</taxon>
        <taxon>Rhizobiaceae</taxon>
        <taxon>Rhizobium/Agrobacterium group</taxon>
        <taxon>Rhizobium</taxon>
    </lineage>
</organism>
<comment type="similarity">
    <text evidence="2 14">Belongs to the cytochrome c oxidase subunit 2 family.</text>
</comment>
<dbReference type="SUPFAM" id="SSF49503">
    <property type="entry name" value="Cupredoxins"/>
    <property type="match status" value="1"/>
</dbReference>
<dbReference type="InterPro" id="IPR014222">
    <property type="entry name" value="Cyt_c_oxidase_su2"/>
</dbReference>
<evidence type="ECO:0000259" key="18">
    <source>
        <dbReference type="PROSITE" id="PS50999"/>
    </source>
</evidence>